<name>A0ABW9RQC8_9BACT</name>
<reference evidence="2 3" key="1">
    <citation type="submission" date="2019-02" db="EMBL/GenBank/DDBJ databases">
        <authorList>
            <person name="Goldberg S.R."/>
            <person name="Haltli B.A."/>
            <person name="Correa H."/>
            <person name="Russell K.G."/>
        </authorList>
    </citation>
    <scope>NUCLEOTIDE SEQUENCE [LARGE SCALE GENOMIC DNA]</scope>
    <source>
        <strain evidence="2 3">JCM 16186</strain>
    </source>
</reference>
<evidence type="ECO:0000256" key="1">
    <source>
        <dbReference type="SAM" id="SignalP"/>
    </source>
</evidence>
<evidence type="ECO:0000313" key="3">
    <source>
        <dbReference type="Proteomes" id="UP000798808"/>
    </source>
</evidence>
<keyword evidence="1" id="KW-0732">Signal</keyword>
<accession>A0ABW9RQC8</accession>
<evidence type="ECO:0000313" key="2">
    <source>
        <dbReference type="EMBL" id="MTI26372.1"/>
    </source>
</evidence>
<keyword evidence="3" id="KW-1185">Reference proteome</keyword>
<organism evidence="2 3">
    <name type="scientific">Fulvivirga kasyanovii</name>
    <dbReference type="NCBI Taxonomy" id="396812"/>
    <lineage>
        <taxon>Bacteria</taxon>
        <taxon>Pseudomonadati</taxon>
        <taxon>Bacteroidota</taxon>
        <taxon>Cytophagia</taxon>
        <taxon>Cytophagales</taxon>
        <taxon>Fulvivirgaceae</taxon>
        <taxon>Fulvivirga</taxon>
    </lineage>
</organism>
<gene>
    <name evidence="2" type="ORF">E1163_15550</name>
</gene>
<protein>
    <submittedName>
        <fullName evidence="2">Uncharacterized protein</fullName>
    </submittedName>
</protein>
<feature type="chain" id="PRO_5046324617" evidence="1">
    <location>
        <begin position="23"/>
        <end position="348"/>
    </location>
</feature>
<sequence>MKSTILLSLMVLAIGLSLNAQNLDKQKTKVTYTQLPLKPLPEEVTQYYVETDLGYIYSGDSKTETLNKIKSAAEIGHLEKTADQGAKLLVRLETYYKSEVNFQTIVRKEKRDDKEVSVTYHFLTFDYKYPLYFELTLPGEIEPFYSEFSNGSNQMTTYRSSEYRTSSELSNWWNSNYKSVQGKLRTDLLNKNVSDLRQTLDKFFSYRKNTLYTEFFTVKKFKAFEYDDIDQAWGIAKLALEEISENDIVFSDAFNTKMEEAIVIWKKALAESDLESRKTRINKKVTEALFNNIFLAYAMMSDFEKAEQVKAMAEEKINKRAIDNYAESFLEGRKERFEINAGRIPNSL</sequence>
<dbReference type="RefSeq" id="WP_155173384.1">
    <property type="nucleotide sequence ID" value="NZ_BAAAFL010000012.1"/>
</dbReference>
<feature type="signal peptide" evidence="1">
    <location>
        <begin position="1"/>
        <end position="22"/>
    </location>
</feature>
<comment type="caution">
    <text evidence="2">The sequence shown here is derived from an EMBL/GenBank/DDBJ whole genome shotgun (WGS) entry which is preliminary data.</text>
</comment>
<proteinExistence type="predicted"/>
<dbReference type="EMBL" id="SMLW01000578">
    <property type="protein sequence ID" value="MTI26372.1"/>
    <property type="molecule type" value="Genomic_DNA"/>
</dbReference>
<dbReference type="Proteomes" id="UP000798808">
    <property type="component" value="Unassembled WGS sequence"/>
</dbReference>